<dbReference type="EMBL" id="ANAH02000009">
    <property type="protein sequence ID" value="EPX61671.1"/>
    <property type="molecule type" value="Genomic_DNA"/>
</dbReference>
<proteinExistence type="predicted"/>
<evidence type="ECO:0000313" key="2">
    <source>
        <dbReference type="EMBL" id="EPX61671.1"/>
    </source>
</evidence>
<feature type="region of interest" description="Disordered" evidence="1">
    <location>
        <begin position="606"/>
        <end position="628"/>
    </location>
</feature>
<dbReference type="Proteomes" id="UP000011682">
    <property type="component" value="Unassembled WGS sequence"/>
</dbReference>
<sequence length="628" mass="70162">MAEGNETSPEPQEASRLKQEETPLIYGEVRKRIYERLGLKGLLGLSVLGLLASIWWNWEKVQKQPVVSDFVRLLSRKALPKADPQRFSIAMTHLENDIGGENERLVSEALKEFEGIQIIKLDRALTLEGTIPEVEESAGQEQARKYLQATGADILLWGTVLHHDGKSLPKLYWTTARDVRRDRGWGRYQLGSESFELPALFWEDLGKLLQLLALTQHAEFEDQRGHYIADQLGPFINKVRKLLQDGAMRPGWSVAARASTRYLLADALTLVGRQKGENAPLEEAVAAYRAALGERTRQRVPLDWAETQNNLGTALAVLGERETGTARLEEAVAAHRAALEERTRQRVPLDWAGTQNNLGTALAVLGERETGTARLEEAVAAYRAALEERTRQRVPLKWAGTQNNLGNALRRLGEREAGTARLEEAVAAHRAALEERTRQRVPLDWAGTQNNLGTALAVLGERETGTARLKEAVAAYRAALEERTRQRVPLKWACTQNNLGNALRRLGEREAGTARLEEAVAVFRAALEERTRQRVPLKWAGTQSNLGVALRRLGERETGTERLEEAVAAHRAALEERTRQRVPLEWAETRKDLKAVLQILGQRTENRRAAVHARPVPPRRASDPASGQ</sequence>
<dbReference type="AlphaFoldDB" id="S9PF66"/>
<evidence type="ECO:0000313" key="3">
    <source>
        <dbReference type="Proteomes" id="UP000011682"/>
    </source>
</evidence>
<organism evidence="2 3">
    <name type="scientific">Cystobacter fuscus (strain ATCC 25194 / DSM 2262 / NBRC 100088 / M29)</name>
    <dbReference type="NCBI Taxonomy" id="1242864"/>
    <lineage>
        <taxon>Bacteria</taxon>
        <taxon>Pseudomonadati</taxon>
        <taxon>Myxococcota</taxon>
        <taxon>Myxococcia</taxon>
        <taxon>Myxococcales</taxon>
        <taxon>Cystobacterineae</taxon>
        <taxon>Archangiaceae</taxon>
        <taxon>Cystobacter</taxon>
    </lineage>
</organism>
<gene>
    <name evidence="2" type="ORF">D187_010290</name>
</gene>
<protein>
    <recommendedName>
        <fullName evidence="4">Tetratricopeptide repeat protein</fullName>
    </recommendedName>
</protein>
<comment type="caution">
    <text evidence="2">The sequence shown here is derived from an EMBL/GenBank/DDBJ whole genome shotgun (WGS) entry which is preliminary data.</text>
</comment>
<reference evidence="2" key="1">
    <citation type="submission" date="2013-05" db="EMBL/GenBank/DDBJ databases">
        <title>Genome assembly of Cystobacter fuscus DSM 2262.</title>
        <authorList>
            <person name="Sharma G."/>
            <person name="Khatri I."/>
            <person name="Kaur C."/>
            <person name="Mayilraj S."/>
            <person name="Subramanian S."/>
        </authorList>
    </citation>
    <scope>NUCLEOTIDE SEQUENCE [LARGE SCALE GENOMIC DNA]</scope>
    <source>
        <strain evidence="2">DSM 2262</strain>
    </source>
</reference>
<dbReference type="InterPro" id="IPR011990">
    <property type="entry name" value="TPR-like_helical_dom_sf"/>
</dbReference>
<evidence type="ECO:0000256" key="1">
    <source>
        <dbReference type="SAM" id="MobiDB-lite"/>
    </source>
</evidence>
<evidence type="ECO:0008006" key="4">
    <source>
        <dbReference type="Google" id="ProtNLM"/>
    </source>
</evidence>
<dbReference type="RefSeq" id="WP_020918091.1">
    <property type="nucleotide sequence ID" value="NZ_ANAH02000009.1"/>
</dbReference>
<dbReference type="Gene3D" id="1.25.40.10">
    <property type="entry name" value="Tetratricopeptide repeat domain"/>
    <property type="match status" value="3"/>
</dbReference>
<keyword evidence="3" id="KW-1185">Reference proteome</keyword>
<dbReference type="SUPFAM" id="SSF48452">
    <property type="entry name" value="TPR-like"/>
    <property type="match status" value="2"/>
</dbReference>
<dbReference type="eggNOG" id="COG0457">
    <property type="taxonomic scope" value="Bacteria"/>
</dbReference>
<dbReference type="PANTHER" id="PTHR19959">
    <property type="entry name" value="KINESIN LIGHT CHAIN"/>
    <property type="match status" value="1"/>
</dbReference>
<dbReference type="Pfam" id="PF13374">
    <property type="entry name" value="TPR_10"/>
    <property type="match status" value="3"/>
</dbReference>
<dbReference type="PANTHER" id="PTHR19959:SF119">
    <property type="entry name" value="FUNGAL LIPASE-LIKE DOMAIN-CONTAINING PROTEIN"/>
    <property type="match status" value="1"/>
</dbReference>
<accession>S9PF66</accession>
<name>S9PF66_CYSF2</name>